<dbReference type="SMART" id="SM00052">
    <property type="entry name" value="EAL"/>
    <property type="match status" value="1"/>
</dbReference>
<dbReference type="CDD" id="cd01949">
    <property type="entry name" value="GGDEF"/>
    <property type="match status" value="1"/>
</dbReference>
<keyword evidence="1" id="KW-0812">Transmembrane</keyword>
<protein>
    <submittedName>
        <fullName evidence="4">GGDEF-domain containing protein</fullName>
    </submittedName>
</protein>
<evidence type="ECO:0000313" key="5">
    <source>
        <dbReference type="Proteomes" id="UP000232196"/>
    </source>
</evidence>
<dbReference type="InterPro" id="IPR050706">
    <property type="entry name" value="Cyclic-di-GMP_PDE-like"/>
</dbReference>
<evidence type="ECO:0000259" key="3">
    <source>
        <dbReference type="PROSITE" id="PS50887"/>
    </source>
</evidence>
<dbReference type="SUPFAM" id="SSF55073">
    <property type="entry name" value="Nucleotide cyclase"/>
    <property type="match status" value="1"/>
</dbReference>
<dbReference type="PANTHER" id="PTHR33121">
    <property type="entry name" value="CYCLIC DI-GMP PHOSPHODIESTERASE PDEF"/>
    <property type="match status" value="1"/>
</dbReference>
<dbReference type="Pfam" id="PF00990">
    <property type="entry name" value="GGDEF"/>
    <property type="match status" value="1"/>
</dbReference>
<dbReference type="CDD" id="cd01948">
    <property type="entry name" value="EAL"/>
    <property type="match status" value="1"/>
</dbReference>
<sequence length="562" mass="62827">MSLNGLNFYSYLSKVRILKTYSSKIMLVAFLGTHVPLITLLLFFVISTIQDLQTAFKILGIALAATLTGTAATLLALRKLLAPVMLTSKSLNRYLSEREIPNLPTVFRDEAGSLMADTVTTVRKLDELIHYMTNYDGLSGLPNRDLFLERLGSSLHELSMREEILSFPVLSLEATHLKQIRSNFGVHMGDLYLRSLVQKLETMLGPETVLARTGDAEFSFFPLPSSSQILETDSEIWAGKIQDITSSPLNVVDQQISSEILIGISVFPYDGKSSDQLLWKSETALNQAKISGTSKIQTYSSEWKERMKEKYLLEKDLRLAISRNQLFIQYQPRIEVQTGKKISAEALLRWNHPEYGVISPTIFIPIAEESGIIGEMGEWVLSKSMEDLGIWKKRGLPPIRISVNLSAKQLEDKNITKKVLDILEKNNLSVEDLELEITESSLITNIQSALEILGELHSWGISLALDDFGTGYSSLSYLSKIPLKTLKVDQSFVRKILTDPNSLAISKTIVALGKSLGLRITAEGVETEVQMRKIKDLGCDEAQGYFLSKPILLEELEVFVQT</sequence>
<feature type="domain" description="EAL" evidence="2">
    <location>
        <begin position="310"/>
        <end position="562"/>
    </location>
</feature>
<dbReference type="SUPFAM" id="SSF141868">
    <property type="entry name" value="EAL domain-like"/>
    <property type="match status" value="1"/>
</dbReference>
<dbReference type="RefSeq" id="WP_100707933.1">
    <property type="nucleotide sequence ID" value="NZ_NPDL01000009.1"/>
</dbReference>
<keyword evidence="1" id="KW-0472">Membrane</keyword>
<dbReference type="Pfam" id="PF00563">
    <property type="entry name" value="EAL"/>
    <property type="match status" value="1"/>
</dbReference>
<keyword evidence="1" id="KW-1133">Transmembrane helix</keyword>
<reference evidence="4 5" key="1">
    <citation type="submission" date="2017-07" db="EMBL/GenBank/DDBJ databases">
        <title>Leptospira spp. isolated from tropical soils.</title>
        <authorList>
            <person name="Thibeaux R."/>
            <person name="Iraola G."/>
            <person name="Ferres I."/>
            <person name="Bierque E."/>
            <person name="Girault D."/>
            <person name="Soupe-Gilbert M.-E."/>
            <person name="Picardeau M."/>
            <person name="Goarant C."/>
        </authorList>
    </citation>
    <scope>NUCLEOTIDE SEQUENCE [LARGE SCALE GENOMIC DNA]</scope>
    <source>
        <strain evidence="4 5">MCA1-C-A1</strain>
    </source>
</reference>
<accession>A0A2M9X9G4</accession>
<evidence type="ECO:0000259" key="2">
    <source>
        <dbReference type="PROSITE" id="PS50883"/>
    </source>
</evidence>
<feature type="transmembrane region" description="Helical" evidence="1">
    <location>
        <begin position="58"/>
        <end position="77"/>
    </location>
</feature>
<keyword evidence="5" id="KW-1185">Reference proteome</keyword>
<dbReference type="NCBIfam" id="TIGR00254">
    <property type="entry name" value="GGDEF"/>
    <property type="match status" value="1"/>
</dbReference>
<feature type="transmembrane region" description="Helical" evidence="1">
    <location>
        <begin position="25"/>
        <end position="46"/>
    </location>
</feature>
<dbReference type="GO" id="GO:0071111">
    <property type="term" value="F:cyclic-guanylate-specific phosphodiesterase activity"/>
    <property type="evidence" value="ECO:0007669"/>
    <property type="project" value="InterPro"/>
</dbReference>
<dbReference type="EMBL" id="NPDN01000009">
    <property type="protein sequence ID" value="PJZ24337.1"/>
    <property type="molecule type" value="Genomic_DNA"/>
</dbReference>
<dbReference type="Gene3D" id="3.30.70.270">
    <property type="match status" value="1"/>
</dbReference>
<dbReference type="PANTHER" id="PTHR33121:SF70">
    <property type="entry name" value="SIGNALING PROTEIN YKOW"/>
    <property type="match status" value="1"/>
</dbReference>
<evidence type="ECO:0000313" key="4">
    <source>
        <dbReference type="EMBL" id="PJZ24337.1"/>
    </source>
</evidence>
<dbReference type="Gene3D" id="3.20.20.450">
    <property type="entry name" value="EAL domain"/>
    <property type="match status" value="1"/>
</dbReference>
<comment type="caution">
    <text evidence="4">The sequence shown here is derived from an EMBL/GenBank/DDBJ whole genome shotgun (WGS) entry which is preliminary data.</text>
</comment>
<evidence type="ECO:0000256" key="1">
    <source>
        <dbReference type="SAM" id="Phobius"/>
    </source>
</evidence>
<dbReference type="InterPro" id="IPR000160">
    <property type="entry name" value="GGDEF_dom"/>
</dbReference>
<dbReference type="Proteomes" id="UP000232196">
    <property type="component" value="Unassembled WGS sequence"/>
</dbReference>
<dbReference type="PROSITE" id="PS50883">
    <property type="entry name" value="EAL"/>
    <property type="match status" value="1"/>
</dbReference>
<name>A0A2M9X9G4_9LEPT</name>
<dbReference type="SMART" id="SM00267">
    <property type="entry name" value="GGDEF"/>
    <property type="match status" value="1"/>
</dbReference>
<organism evidence="4 5">
    <name type="scientific">Leptospira hartskeerlii</name>
    <dbReference type="NCBI Taxonomy" id="2023177"/>
    <lineage>
        <taxon>Bacteria</taxon>
        <taxon>Pseudomonadati</taxon>
        <taxon>Spirochaetota</taxon>
        <taxon>Spirochaetia</taxon>
        <taxon>Leptospirales</taxon>
        <taxon>Leptospiraceae</taxon>
        <taxon>Leptospira</taxon>
    </lineage>
</organism>
<dbReference type="PROSITE" id="PS50887">
    <property type="entry name" value="GGDEF"/>
    <property type="match status" value="1"/>
</dbReference>
<proteinExistence type="predicted"/>
<dbReference type="AlphaFoldDB" id="A0A2M9X9G4"/>
<dbReference type="InterPro" id="IPR035919">
    <property type="entry name" value="EAL_sf"/>
</dbReference>
<feature type="domain" description="GGDEF" evidence="3">
    <location>
        <begin position="165"/>
        <end position="301"/>
    </location>
</feature>
<dbReference type="OrthoDB" id="310793at2"/>
<gene>
    <name evidence="4" type="ORF">CH357_16895</name>
</gene>
<dbReference type="InterPro" id="IPR029787">
    <property type="entry name" value="Nucleotide_cyclase"/>
</dbReference>
<dbReference type="InterPro" id="IPR001633">
    <property type="entry name" value="EAL_dom"/>
</dbReference>
<dbReference type="InterPro" id="IPR043128">
    <property type="entry name" value="Rev_trsase/Diguanyl_cyclase"/>
</dbReference>